<evidence type="ECO:0000313" key="5">
    <source>
        <dbReference type="Proteomes" id="UP000320176"/>
    </source>
</evidence>
<evidence type="ECO:0000256" key="3">
    <source>
        <dbReference type="ARBA" id="ARBA00022679"/>
    </source>
</evidence>
<reference evidence="4 5" key="1">
    <citation type="submission" date="2019-02" db="EMBL/GenBank/DDBJ databases">
        <title>Deep-cultivation of Planctomycetes and their phenomic and genomic characterization uncovers novel biology.</title>
        <authorList>
            <person name="Wiegand S."/>
            <person name="Jogler M."/>
            <person name="Boedeker C."/>
            <person name="Pinto D."/>
            <person name="Vollmers J."/>
            <person name="Rivas-Marin E."/>
            <person name="Kohn T."/>
            <person name="Peeters S.H."/>
            <person name="Heuer A."/>
            <person name="Rast P."/>
            <person name="Oberbeckmann S."/>
            <person name="Bunk B."/>
            <person name="Jeske O."/>
            <person name="Meyerdierks A."/>
            <person name="Storesund J.E."/>
            <person name="Kallscheuer N."/>
            <person name="Luecker S."/>
            <person name="Lage O.M."/>
            <person name="Pohl T."/>
            <person name="Merkel B.J."/>
            <person name="Hornburger P."/>
            <person name="Mueller R.-W."/>
            <person name="Bruemmer F."/>
            <person name="Labrenz M."/>
            <person name="Spormann A.M."/>
            <person name="Op Den Camp H."/>
            <person name="Overmann J."/>
            <person name="Amann R."/>
            <person name="Jetten M.S.M."/>
            <person name="Mascher T."/>
            <person name="Medema M.H."/>
            <person name="Devos D.P."/>
            <person name="Kaster A.-K."/>
            <person name="Ovreas L."/>
            <person name="Rohde M."/>
            <person name="Galperin M.Y."/>
            <person name="Jogler C."/>
        </authorList>
    </citation>
    <scope>NUCLEOTIDE SEQUENCE [LARGE SCALE GENOMIC DNA]</scope>
    <source>
        <strain evidence="4 5">Pla52n</strain>
    </source>
</reference>
<dbReference type="Proteomes" id="UP000320176">
    <property type="component" value="Unassembled WGS sequence"/>
</dbReference>
<dbReference type="PANTHER" id="PTHR43179:SF12">
    <property type="entry name" value="GALACTOFURANOSYLTRANSFERASE GLFT2"/>
    <property type="match status" value="1"/>
</dbReference>
<dbReference type="InterPro" id="IPR029044">
    <property type="entry name" value="Nucleotide-diphossugar_trans"/>
</dbReference>
<evidence type="ECO:0000256" key="1">
    <source>
        <dbReference type="ARBA" id="ARBA00006739"/>
    </source>
</evidence>
<dbReference type="CDD" id="cd00761">
    <property type="entry name" value="Glyco_tranf_GTA_type"/>
    <property type="match status" value="1"/>
</dbReference>
<gene>
    <name evidence="4" type="ORF">Pla52n_05470</name>
</gene>
<dbReference type="PANTHER" id="PTHR43179">
    <property type="entry name" value="RHAMNOSYLTRANSFERASE WBBL"/>
    <property type="match status" value="1"/>
</dbReference>
<keyword evidence="3 4" id="KW-0808">Transferase</keyword>
<evidence type="ECO:0000256" key="2">
    <source>
        <dbReference type="ARBA" id="ARBA00022676"/>
    </source>
</evidence>
<keyword evidence="2" id="KW-0328">Glycosyltransferase</keyword>
<dbReference type="Pfam" id="PF13641">
    <property type="entry name" value="Glyco_tranf_2_3"/>
    <property type="match status" value="1"/>
</dbReference>
<protein>
    <submittedName>
        <fullName evidence="4">Glycosyl transferase family 2</fullName>
    </submittedName>
</protein>
<name>A0A5C6B7P5_9BACT</name>
<accession>A0A5C6B7P5</accession>
<dbReference type="EMBL" id="SJPN01000001">
    <property type="protein sequence ID" value="TWU07970.1"/>
    <property type="molecule type" value="Genomic_DNA"/>
</dbReference>
<comment type="similarity">
    <text evidence="1">Belongs to the glycosyltransferase 2 family.</text>
</comment>
<comment type="caution">
    <text evidence="4">The sequence shown here is derived from an EMBL/GenBank/DDBJ whole genome shotgun (WGS) entry which is preliminary data.</text>
</comment>
<dbReference type="RefSeq" id="WP_197454223.1">
    <property type="nucleotide sequence ID" value="NZ_CP151726.1"/>
</dbReference>
<dbReference type="Gene3D" id="3.90.550.10">
    <property type="entry name" value="Spore Coat Polysaccharide Biosynthesis Protein SpsA, Chain A"/>
    <property type="match status" value="1"/>
</dbReference>
<evidence type="ECO:0000313" key="4">
    <source>
        <dbReference type="EMBL" id="TWU07970.1"/>
    </source>
</evidence>
<dbReference type="GO" id="GO:0016757">
    <property type="term" value="F:glycosyltransferase activity"/>
    <property type="evidence" value="ECO:0007669"/>
    <property type="project" value="UniProtKB-KW"/>
</dbReference>
<organism evidence="4 5">
    <name type="scientific">Stieleria varia</name>
    <dbReference type="NCBI Taxonomy" id="2528005"/>
    <lineage>
        <taxon>Bacteria</taxon>
        <taxon>Pseudomonadati</taxon>
        <taxon>Planctomycetota</taxon>
        <taxon>Planctomycetia</taxon>
        <taxon>Pirellulales</taxon>
        <taxon>Pirellulaceae</taxon>
        <taxon>Stieleria</taxon>
    </lineage>
</organism>
<keyword evidence="5" id="KW-1185">Reference proteome</keyword>
<proteinExistence type="inferred from homology"/>
<sequence>MTSDTPISVLIAAHARPEMLARTLSSLADADQVSRVDQVVVVENGGQQQLDAVVDGFSDRLPVRYDRIANANKSMALNHGLDLIAGGLVILLDDDILVDSGLIRAYLHAMTEYPKGAFFGGPITVDYETPPETSLLPFMTASTKGWSLGVRDRWLGLYTAFLGFNWAAYHNDLMEIGGFDPFHGPGSAGGLTGQESDAQRRLMARGIRGRYVAAATVSHHVSASQIDPDWIVSRRERAGRELARFVDKTLPRWLPEPIGRMGVRGAILIQRLRFLLGNGFSPNRELSRRWWQAYRRGALYEWSSCSGGEFRI</sequence>
<dbReference type="SUPFAM" id="SSF53448">
    <property type="entry name" value="Nucleotide-diphospho-sugar transferases"/>
    <property type="match status" value="1"/>
</dbReference>
<dbReference type="AlphaFoldDB" id="A0A5C6B7P5"/>